<comment type="function">
    <text evidence="1 11">Catalyzes the NADPH-dependent reduction of ketopantoate into pantoic acid.</text>
</comment>
<dbReference type="EC" id="1.1.1.169" evidence="4 11"/>
<dbReference type="PANTHER" id="PTHR21708">
    <property type="entry name" value="PROBABLE 2-DEHYDROPANTOATE 2-REDUCTASE"/>
    <property type="match status" value="1"/>
</dbReference>
<evidence type="ECO:0000256" key="7">
    <source>
        <dbReference type="ARBA" id="ARBA00022857"/>
    </source>
</evidence>
<dbReference type="InterPro" id="IPR013752">
    <property type="entry name" value="KPA_reductase"/>
</dbReference>
<dbReference type="GO" id="GO:0015940">
    <property type="term" value="P:pantothenate biosynthetic process"/>
    <property type="evidence" value="ECO:0007669"/>
    <property type="project" value="UniProtKB-UniPathway"/>
</dbReference>
<evidence type="ECO:0000256" key="4">
    <source>
        <dbReference type="ARBA" id="ARBA00013014"/>
    </source>
</evidence>
<gene>
    <name evidence="14" type="ORF">CEK00_03975</name>
</gene>
<comment type="similarity">
    <text evidence="3 11">Belongs to the ketopantoate reductase family.</text>
</comment>
<dbReference type="InterPro" id="IPR036291">
    <property type="entry name" value="NAD(P)-bd_dom_sf"/>
</dbReference>
<protein>
    <recommendedName>
        <fullName evidence="5 11">2-dehydropantoate 2-reductase</fullName>
        <ecNumber evidence="4 11">1.1.1.169</ecNumber>
    </recommendedName>
    <alternativeName>
        <fullName evidence="9 11">Ketopantoate reductase</fullName>
    </alternativeName>
</protein>
<evidence type="ECO:0000256" key="3">
    <source>
        <dbReference type="ARBA" id="ARBA00007870"/>
    </source>
</evidence>
<evidence type="ECO:0000256" key="8">
    <source>
        <dbReference type="ARBA" id="ARBA00023002"/>
    </source>
</evidence>
<feature type="domain" description="Ketopantoate reductase N-terminal" evidence="12">
    <location>
        <begin position="4"/>
        <end position="147"/>
    </location>
</feature>
<dbReference type="Pfam" id="PF08546">
    <property type="entry name" value="ApbA_C"/>
    <property type="match status" value="1"/>
</dbReference>
<sequence length="308" mass="32628">MRLLVLGAGGIGGYFGGRLAAAGVDVRFLVRPRRAAQLAETGLVIKSPLSDLTLPVKTVVEAPPSVDAVLLACKAYDLEGAMAAIAPAIGPSTCIVPLLNGVRHLDHLDARFGAERVLGGLCHIGVALGPAGEIQHLNTLQRLALGARTHSQQDAAQALHGLMERGGFAPVLSQDILQETWEKFVFLTTYAGMTTLMRAPVGAIVQAQDGEALMRQMLGECVATAAASGYIPSQDAYARMFTTLSERGSTGTASMLRDLQRGGPTEHEHIIGDMLRRAHEARLDAPLLRVSLAHMQAYEATRMAHGGE</sequence>
<dbReference type="GO" id="GO:0008677">
    <property type="term" value="F:2-dehydropantoate 2-reductase activity"/>
    <property type="evidence" value="ECO:0007669"/>
    <property type="project" value="UniProtKB-EC"/>
</dbReference>
<keyword evidence="7 11" id="KW-0521">NADP</keyword>
<dbReference type="FunFam" id="1.10.1040.10:FF:000017">
    <property type="entry name" value="2-dehydropantoate 2-reductase"/>
    <property type="match status" value="1"/>
</dbReference>
<dbReference type="InterPro" id="IPR008927">
    <property type="entry name" value="6-PGluconate_DH-like_C_sf"/>
</dbReference>
<evidence type="ECO:0000256" key="9">
    <source>
        <dbReference type="ARBA" id="ARBA00032024"/>
    </source>
</evidence>
<evidence type="ECO:0000256" key="2">
    <source>
        <dbReference type="ARBA" id="ARBA00004994"/>
    </source>
</evidence>
<dbReference type="NCBIfam" id="TIGR00745">
    <property type="entry name" value="apbA_panE"/>
    <property type="match status" value="1"/>
</dbReference>
<dbReference type="UniPathway" id="UPA00028">
    <property type="reaction ID" value="UER00004"/>
</dbReference>
<evidence type="ECO:0000256" key="5">
    <source>
        <dbReference type="ARBA" id="ARBA00019465"/>
    </source>
</evidence>
<dbReference type="InterPro" id="IPR013332">
    <property type="entry name" value="KPR_N"/>
</dbReference>
<dbReference type="SUPFAM" id="SSF48179">
    <property type="entry name" value="6-phosphogluconate dehydrogenase C-terminal domain-like"/>
    <property type="match status" value="1"/>
</dbReference>
<dbReference type="InterPro" id="IPR013328">
    <property type="entry name" value="6PGD_dom2"/>
</dbReference>
<dbReference type="SUPFAM" id="SSF51735">
    <property type="entry name" value="NAD(P)-binding Rossmann-fold domains"/>
    <property type="match status" value="1"/>
</dbReference>
<evidence type="ECO:0000259" key="12">
    <source>
        <dbReference type="Pfam" id="PF02558"/>
    </source>
</evidence>
<evidence type="ECO:0000259" key="13">
    <source>
        <dbReference type="Pfam" id="PF08546"/>
    </source>
</evidence>
<dbReference type="Gene3D" id="3.40.50.720">
    <property type="entry name" value="NAD(P)-binding Rossmann-like Domain"/>
    <property type="match status" value="1"/>
</dbReference>
<dbReference type="AlphaFoldDB" id="A0A270NNR2"/>
<dbReference type="PANTHER" id="PTHR21708:SF26">
    <property type="entry name" value="2-DEHYDROPANTOATE 2-REDUCTASE"/>
    <property type="match status" value="1"/>
</dbReference>
<evidence type="ECO:0000313" key="14">
    <source>
        <dbReference type="EMBL" id="PAM73701.1"/>
    </source>
</evidence>
<evidence type="ECO:0000313" key="15">
    <source>
        <dbReference type="Proteomes" id="UP000216433"/>
    </source>
</evidence>
<dbReference type="EMBL" id="NJGC01000003">
    <property type="protein sequence ID" value="PAM73701.1"/>
    <property type="molecule type" value="Genomic_DNA"/>
</dbReference>
<dbReference type="Gene3D" id="1.10.1040.10">
    <property type="entry name" value="N-(1-d-carboxylethyl)-l-norvaline Dehydrogenase, domain 2"/>
    <property type="match status" value="1"/>
</dbReference>
<dbReference type="Pfam" id="PF02558">
    <property type="entry name" value="ApbA"/>
    <property type="match status" value="1"/>
</dbReference>
<dbReference type="InterPro" id="IPR003710">
    <property type="entry name" value="ApbA"/>
</dbReference>
<organism evidence="14 15">
    <name type="scientific">Stenotrophomonas maltophilia</name>
    <name type="common">Pseudomonas maltophilia</name>
    <name type="synonym">Xanthomonas maltophilia</name>
    <dbReference type="NCBI Taxonomy" id="40324"/>
    <lineage>
        <taxon>Bacteria</taxon>
        <taxon>Pseudomonadati</taxon>
        <taxon>Pseudomonadota</taxon>
        <taxon>Gammaproteobacteria</taxon>
        <taxon>Lysobacterales</taxon>
        <taxon>Lysobacteraceae</taxon>
        <taxon>Stenotrophomonas</taxon>
        <taxon>Stenotrophomonas maltophilia group</taxon>
    </lineage>
</organism>
<dbReference type="Proteomes" id="UP000216433">
    <property type="component" value="Unassembled WGS sequence"/>
</dbReference>
<dbReference type="GO" id="GO:0005737">
    <property type="term" value="C:cytoplasm"/>
    <property type="evidence" value="ECO:0007669"/>
    <property type="project" value="TreeGrafter"/>
</dbReference>
<keyword evidence="6 11" id="KW-0566">Pantothenate biosynthesis</keyword>
<dbReference type="InterPro" id="IPR051402">
    <property type="entry name" value="KPR-Related"/>
</dbReference>
<comment type="catalytic activity">
    <reaction evidence="10 11">
        <text>(R)-pantoate + NADP(+) = 2-dehydropantoate + NADPH + H(+)</text>
        <dbReference type="Rhea" id="RHEA:16233"/>
        <dbReference type="ChEBI" id="CHEBI:11561"/>
        <dbReference type="ChEBI" id="CHEBI:15378"/>
        <dbReference type="ChEBI" id="CHEBI:15980"/>
        <dbReference type="ChEBI" id="CHEBI:57783"/>
        <dbReference type="ChEBI" id="CHEBI:58349"/>
        <dbReference type="EC" id="1.1.1.169"/>
    </reaction>
</comment>
<dbReference type="RefSeq" id="WP_095377282.1">
    <property type="nucleotide sequence ID" value="NZ_NJGC01000003.1"/>
</dbReference>
<evidence type="ECO:0000256" key="10">
    <source>
        <dbReference type="ARBA" id="ARBA00048793"/>
    </source>
</evidence>
<feature type="domain" description="Ketopantoate reductase C-terminal" evidence="13">
    <location>
        <begin position="175"/>
        <end position="298"/>
    </location>
</feature>
<evidence type="ECO:0000256" key="1">
    <source>
        <dbReference type="ARBA" id="ARBA00002919"/>
    </source>
</evidence>
<keyword evidence="8 11" id="KW-0560">Oxidoreductase</keyword>
<name>A0A270NNR2_STEMA</name>
<evidence type="ECO:0000256" key="6">
    <source>
        <dbReference type="ARBA" id="ARBA00022655"/>
    </source>
</evidence>
<proteinExistence type="inferred from homology"/>
<accession>A0A270NNR2</accession>
<comment type="caution">
    <text evidence="14">The sequence shown here is derived from an EMBL/GenBank/DDBJ whole genome shotgun (WGS) entry which is preliminary data.</text>
</comment>
<evidence type="ECO:0000256" key="11">
    <source>
        <dbReference type="RuleBase" id="RU362068"/>
    </source>
</evidence>
<comment type="pathway">
    <text evidence="2 11">Cofactor biosynthesis; (R)-pantothenate biosynthesis; (R)-pantoate from 3-methyl-2-oxobutanoate: step 2/2.</text>
</comment>
<reference evidence="14 15" key="1">
    <citation type="submission" date="2017-06" db="EMBL/GenBank/DDBJ databases">
        <title>Genome sequencing and assembly of Stenotrophomonas maltophilia DF07.</title>
        <authorList>
            <person name="Iyer R."/>
        </authorList>
    </citation>
    <scope>NUCLEOTIDE SEQUENCE [LARGE SCALE GENOMIC DNA]</scope>
    <source>
        <strain evidence="14 15">DF07</strain>
    </source>
</reference>
<dbReference type="FunFam" id="3.40.50.720:FF:000307">
    <property type="entry name" value="2-dehydropantoate 2-reductase"/>
    <property type="match status" value="1"/>
</dbReference>